<organism evidence="1 2">
    <name type="scientific">Tepidimicrobium xylanilyticum</name>
    <dbReference type="NCBI Taxonomy" id="1123352"/>
    <lineage>
        <taxon>Bacteria</taxon>
        <taxon>Bacillati</taxon>
        <taxon>Bacillota</taxon>
        <taxon>Tissierellia</taxon>
        <taxon>Tissierellales</taxon>
        <taxon>Tepidimicrobiaceae</taxon>
        <taxon>Tepidimicrobium</taxon>
    </lineage>
</organism>
<evidence type="ECO:0000313" key="2">
    <source>
        <dbReference type="Proteomes" id="UP000198828"/>
    </source>
</evidence>
<keyword evidence="2" id="KW-1185">Reference proteome</keyword>
<name>A0A1H2V4S0_9FIRM</name>
<protein>
    <submittedName>
        <fullName evidence="1">Uncharacterized protein</fullName>
    </submittedName>
</protein>
<dbReference type="AlphaFoldDB" id="A0A1H2V4S0"/>
<gene>
    <name evidence="1" type="ORF">SAMN05660923_01017</name>
</gene>
<dbReference type="Proteomes" id="UP000198828">
    <property type="component" value="Unassembled WGS sequence"/>
</dbReference>
<sequence length="218" mass="25747">MKKVYLFLFLFISIFNITSCEKTNNLEPIVSLNTNEKENIINEKEYLDEDLKLEDKKDISLSIEGIEENRIFKLLDDKSLPFITYVPENCDIVLEDNNTIISWKELSFVEILILPDTIDEIKALEKVESIVEKYSQAEKIEDKSSQWNTVYYMMTIPKNGETLKSGYVWLGEHSKRLFIIYLHIDNMEFGEILIPEFKAIFQEWIWKDTKEGMCDLFN</sequence>
<dbReference type="EMBL" id="FNNG01000003">
    <property type="protein sequence ID" value="SDW63332.1"/>
    <property type="molecule type" value="Genomic_DNA"/>
</dbReference>
<accession>A0A1H2V4S0</accession>
<evidence type="ECO:0000313" key="1">
    <source>
        <dbReference type="EMBL" id="SDW63332.1"/>
    </source>
</evidence>
<proteinExistence type="predicted"/>
<dbReference type="RefSeq" id="WP_093751443.1">
    <property type="nucleotide sequence ID" value="NZ_FNNG01000003.1"/>
</dbReference>
<reference evidence="1 2" key="1">
    <citation type="submission" date="2016-10" db="EMBL/GenBank/DDBJ databases">
        <authorList>
            <person name="de Groot N.N."/>
        </authorList>
    </citation>
    <scope>NUCLEOTIDE SEQUENCE [LARGE SCALE GENOMIC DNA]</scope>
    <source>
        <strain evidence="1 2">DSM 23310</strain>
    </source>
</reference>